<feature type="region of interest" description="Disordered" evidence="1">
    <location>
        <begin position="263"/>
        <end position="292"/>
    </location>
</feature>
<feature type="region of interest" description="Disordered" evidence="1">
    <location>
        <begin position="1"/>
        <end position="121"/>
    </location>
</feature>
<feature type="compositionally biased region" description="Gly residues" evidence="1">
    <location>
        <begin position="263"/>
        <end position="281"/>
    </location>
</feature>
<feature type="compositionally biased region" description="Low complexity" evidence="1">
    <location>
        <begin position="48"/>
        <end position="64"/>
    </location>
</feature>
<gene>
    <name evidence="2" type="ORF">CB5_LOCUS28798</name>
</gene>
<evidence type="ECO:0000256" key="1">
    <source>
        <dbReference type="SAM" id="MobiDB-lite"/>
    </source>
</evidence>
<accession>A0A6V7QRP9</accession>
<sequence>MGPRHRSIPVTANGDEGGPSDRHKASFSSSGCCRRPARGGAGGLHVTPAYGAAAAGGLAAPPRQAAERRRRRRPRRVAGAGREGAARGGAGSTLRRWRRSDDAVRGGAGDDEGVGSGGGEGETLECAVCLMEFGDEGEALRLLPAAATSSTAIASTPGSSPTSPAPCAAPISPTPPSSPPPPPRADAAAAPDPAEVDVEMGNHRAPIAARSEHQRSRSAAEDRFTLRLPEHVRREIAHRRAASLSGCGGGGARRSVSVGVAGGGGGGGGEGETSGRGGGGCVSEFRDPRSDNSSFKRYARSITFAGFVLQGDVAARDWRPEVFQVSGSLRSATSLSQ</sequence>
<dbReference type="EMBL" id="CAJEUB010000003">
    <property type="protein sequence ID" value="CAD1845587.1"/>
    <property type="molecule type" value="Genomic_DNA"/>
</dbReference>
<feature type="compositionally biased region" description="Low complexity" evidence="1">
    <location>
        <begin position="151"/>
        <end position="171"/>
    </location>
</feature>
<proteinExistence type="predicted"/>
<organism evidence="2">
    <name type="scientific">Ananas comosus var. bracteatus</name>
    <name type="common">red pineapple</name>
    <dbReference type="NCBI Taxonomy" id="296719"/>
    <lineage>
        <taxon>Eukaryota</taxon>
        <taxon>Viridiplantae</taxon>
        <taxon>Streptophyta</taxon>
        <taxon>Embryophyta</taxon>
        <taxon>Tracheophyta</taxon>
        <taxon>Spermatophyta</taxon>
        <taxon>Magnoliopsida</taxon>
        <taxon>Liliopsida</taxon>
        <taxon>Poales</taxon>
        <taxon>Bromeliaceae</taxon>
        <taxon>Bromelioideae</taxon>
        <taxon>Ananas</taxon>
    </lineage>
</organism>
<reference evidence="2" key="1">
    <citation type="submission" date="2020-07" db="EMBL/GenBank/DDBJ databases">
        <authorList>
            <person name="Lin J."/>
        </authorList>
    </citation>
    <scope>NUCLEOTIDE SEQUENCE</scope>
</reference>
<feature type="compositionally biased region" description="Pro residues" evidence="1">
    <location>
        <begin position="172"/>
        <end position="184"/>
    </location>
</feature>
<protein>
    <submittedName>
        <fullName evidence="2">Uncharacterized protein</fullName>
    </submittedName>
</protein>
<feature type="region of interest" description="Disordered" evidence="1">
    <location>
        <begin position="151"/>
        <end position="197"/>
    </location>
</feature>
<name>A0A6V7QRP9_ANACO</name>
<evidence type="ECO:0000313" key="2">
    <source>
        <dbReference type="EMBL" id="CAD1845587.1"/>
    </source>
</evidence>
<dbReference type="AlphaFoldDB" id="A0A6V7QRP9"/>